<evidence type="ECO:0000313" key="3">
    <source>
        <dbReference type="EMBL" id="QNN75653.1"/>
    </source>
</evidence>
<dbReference type="EMBL" id="CP060724">
    <property type="protein sequence ID" value="QNN75653.1"/>
    <property type="molecule type" value="Genomic_DNA"/>
</dbReference>
<keyword evidence="4" id="KW-1185">Reference proteome</keyword>
<dbReference type="InterPro" id="IPR000045">
    <property type="entry name" value="Prepilin_IV_endopep_pep"/>
</dbReference>
<dbReference type="Proteomes" id="UP000515800">
    <property type="component" value="Chromosome"/>
</dbReference>
<evidence type="ECO:0000313" key="4">
    <source>
        <dbReference type="Proteomes" id="UP000515800"/>
    </source>
</evidence>
<keyword evidence="1" id="KW-1133">Transmembrane helix</keyword>
<evidence type="ECO:0000259" key="2">
    <source>
        <dbReference type="Pfam" id="PF01478"/>
    </source>
</evidence>
<gene>
    <name evidence="3" type="ORF">H9L19_01895</name>
</gene>
<evidence type="ECO:0000256" key="1">
    <source>
        <dbReference type="SAM" id="Phobius"/>
    </source>
</evidence>
<dbReference type="AlphaFoldDB" id="A0A7G9T6C8"/>
<keyword evidence="1" id="KW-0472">Membrane</keyword>
<proteinExistence type="predicted"/>
<dbReference type="KEGG" id="wdi:H9L19_01895"/>
<feature type="domain" description="Prepilin type IV endopeptidase peptidase" evidence="2">
    <location>
        <begin position="4"/>
        <end position="99"/>
    </location>
</feature>
<sequence length="126" mass="14804">MSFMFTFVLLFLSWQDWQTYQISSWLLMPIIWLASLSFKIMDMLLVLGIYILTLFVNKLSEKYIGSGDIDIMFTNFLVLNDPQQWLLWLTLSSLLAYGYAHSTKRIQLPFVPFLTIANILNLSFYP</sequence>
<protein>
    <submittedName>
        <fullName evidence="3">Prepilin peptidase</fullName>
    </submittedName>
</protein>
<reference evidence="3 4" key="1">
    <citation type="submission" date="2020-08" db="EMBL/GenBank/DDBJ databases">
        <title>Genome sequence of Weissella diestrammenae KACC 16890T.</title>
        <authorList>
            <person name="Hyun D.-W."/>
            <person name="Bae J.-W."/>
        </authorList>
    </citation>
    <scope>NUCLEOTIDE SEQUENCE [LARGE SCALE GENOMIC DNA]</scope>
    <source>
        <strain evidence="3 4">KACC 16890</strain>
    </source>
</reference>
<name>A0A7G9T6C8_9LACO</name>
<dbReference type="Pfam" id="PF01478">
    <property type="entry name" value="Peptidase_A24"/>
    <property type="match status" value="1"/>
</dbReference>
<keyword evidence="1" id="KW-0812">Transmembrane</keyword>
<organism evidence="3 4">
    <name type="scientific">Weissella diestrammenae</name>
    <dbReference type="NCBI Taxonomy" id="1162633"/>
    <lineage>
        <taxon>Bacteria</taxon>
        <taxon>Bacillati</taxon>
        <taxon>Bacillota</taxon>
        <taxon>Bacilli</taxon>
        <taxon>Lactobacillales</taxon>
        <taxon>Lactobacillaceae</taxon>
        <taxon>Weissella</taxon>
    </lineage>
</organism>
<dbReference type="RefSeq" id="WP_187529485.1">
    <property type="nucleotide sequence ID" value="NZ_CP060724.1"/>
</dbReference>
<accession>A0A7G9T6C8</accession>
<feature type="transmembrane region" description="Helical" evidence="1">
    <location>
        <begin position="31"/>
        <end position="56"/>
    </location>
</feature>
<dbReference type="GO" id="GO:0016020">
    <property type="term" value="C:membrane"/>
    <property type="evidence" value="ECO:0007669"/>
    <property type="project" value="InterPro"/>
</dbReference>
<dbReference type="GO" id="GO:0004190">
    <property type="term" value="F:aspartic-type endopeptidase activity"/>
    <property type="evidence" value="ECO:0007669"/>
    <property type="project" value="InterPro"/>
</dbReference>